<accession>A0A7I8VMF1</accession>
<dbReference type="GO" id="GO:0022627">
    <property type="term" value="C:cytosolic small ribosomal subunit"/>
    <property type="evidence" value="ECO:0007669"/>
    <property type="project" value="TreeGrafter"/>
</dbReference>
<feature type="region of interest" description="Disordered" evidence="10">
    <location>
        <begin position="422"/>
        <end position="522"/>
    </location>
</feature>
<evidence type="ECO:0000256" key="9">
    <source>
        <dbReference type="PIRNR" id="PIRNR017222"/>
    </source>
</evidence>
<dbReference type="EMBL" id="CAJFCJ010000007">
    <property type="protein sequence ID" value="CAD5117454.1"/>
    <property type="molecule type" value="Genomic_DNA"/>
</dbReference>
<evidence type="ECO:0000256" key="5">
    <source>
        <dbReference type="ARBA" id="ARBA00022574"/>
    </source>
</evidence>
<dbReference type="SUPFAM" id="SSF82171">
    <property type="entry name" value="DPP6 N-terminal domain-like"/>
    <property type="match status" value="1"/>
</dbReference>
<sequence>MMHNLFAARSSDGVEIFSGKEDYSEHEGFCGRPSAARVMSFSANGEYFAYCDENGVHVIHVETQTEKCLINRPRTVLIQFSPLGTHISLWEPYQVKAGEKEGVNNASIYESETGNELISFRRRERSGCEVYWTSDESLCARLHNSEVHFYTNNDFASPPKRLQIGRIEDFRITTKVRGDPMVSVYVPGQKGQPSFVRLFKYPNFRSEEVVGNRSFYKADKVDMLWNNRGSAVIIVTATDTSADSYYGESGLHFLSAKGDSCLISRDKNGPVYHVEWAPSDKEFCVVYGFMPAKVTIYNLKCDPIFDFGTGARNCAYYNPFGNILAICGFGNLKGDVEFWDVAQKKKINSTTFSDTTLFRWAPDGVHVITATCAPRLRVGNGFKVWNYNGNLIYEKSFKELWEVCWRPNKDFKVKPIQFVSTRPTASTSTTNGQAKVYVPPALRGRPQPTTPKVRDDYEPPSNVRNKTEESMSKSALKNRKKREAKRNRVNESNTEPSSAPRKTAAEVFDSSGDPEKDKKIRNLRKKLRQIENLKSLQTEGKKLELNQLEKIKSEADVVAELKALEI</sequence>
<evidence type="ECO:0000259" key="11">
    <source>
        <dbReference type="Pfam" id="PF08662"/>
    </source>
</evidence>
<feature type="compositionally biased region" description="Polar residues" evidence="10">
    <location>
        <begin position="422"/>
        <end position="433"/>
    </location>
</feature>
<evidence type="ECO:0000256" key="2">
    <source>
        <dbReference type="ARBA" id="ARBA00009573"/>
    </source>
</evidence>
<dbReference type="GO" id="GO:0043022">
    <property type="term" value="F:ribosome binding"/>
    <property type="evidence" value="ECO:0007669"/>
    <property type="project" value="UniProtKB-UniRule"/>
</dbReference>
<dbReference type="Proteomes" id="UP000549394">
    <property type="component" value="Unassembled WGS sequence"/>
</dbReference>
<dbReference type="GO" id="GO:0003743">
    <property type="term" value="F:translation initiation factor activity"/>
    <property type="evidence" value="ECO:0007669"/>
    <property type="project" value="UniProtKB-UniRule"/>
</dbReference>
<dbReference type="OrthoDB" id="2194683at2759"/>
<keyword evidence="8 9" id="KW-0648">Protein biosynthesis</keyword>
<dbReference type="PANTHER" id="PTHR13227">
    <property type="entry name" value="EUKARYOTIC TRANSLATION INITIATION FACTOR 2A"/>
    <property type="match status" value="1"/>
</dbReference>
<evidence type="ECO:0000256" key="8">
    <source>
        <dbReference type="ARBA" id="ARBA00022917"/>
    </source>
</evidence>
<dbReference type="GO" id="GO:0006417">
    <property type="term" value="P:regulation of translation"/>
    <property type="evidence" value="ECO:0007669"/>
    <property type="project" value="UniProtKB-KW"/>
</dbReference>
<evidence type="ECO:0000256" key="3">
    <source>
        <dbReference type="ARBA" id="ARBA00013819"/>
    </source>
</evidence>
<dbReference type="PIRSF" id="PIRSF017222">
    <property type="entry name" value="eIF2A"/>
    <property type="match status" value="1"/>
</dbReference>
<keyword evidence="13" id="KW-1185">Reference proteome</keyword>
<reference evidence="12 13" key="1">
    <citation type="submission" date="2020-08" db="EMBL/GenBank/DDBJ databases">
        <authorList>
            <person name="Hejnol A."/>
        </authorList>
    </citation>
    <scope>NUCLEOTIDE SEQUENCE [LARGE SCALE GENOMIC DNA]</scope>
</reference>
<dbReference type="GO" id="GO:0003729">
    <property type="term" value="F:mRNA binding"/>
    <property type="evidence" value="ECO:0007669"/>
    <property type="project" value="TreeGrafter"/>
</dbReference>
<evidence type="ECO:0000256" key="6">
    <source>
        <dbReference type="ARBA" id="ARBA00022737"/>
    </source>
</evidence>
<dbReference type="Gene3D" id="2.130.10.10">
    <property type="entry name" value="YVTN repeat-like/Quinoprotein amine dehydrogenase"/>
    <property type="match status" value="1"/>
</dbReference>
<evidence type="ECO:0000256" key="1">
    <source>
        <dbReference type="ARBA" id="ARBA00003993"/>
    </source>
</evidence>
<feature type="compositionally biased region" description="Basic residues" evidence="10">
    <location>
        <begin position="476"/>
        <end position="487"/>
    </location>
</feature>
<proteinExistence type="inferred from homology"/>
<keyword evidence="5" id="KW-0853">WD repeat</keyword>
<dbReference type="Pfam" id="PF08662">
    <property type="entry name" value="eIF2A"/>
    <property type="match status" value="1"/>
</dbReference>
<keyword evidence="7 9" id="KW-0810">Translation regulation</keyword>
<dbReference type="InterPro" id="IPR011387">
    <property type="entry name" value="TIF2A"/>
</dbReference>
<organism evidence="12 13">
    <name type="scientific">Dimorphilus gyrociliatus</name>
    <dbReference type="NCBI Taxonomy" id="2664684"/>
    <lineage>
        <taxon>Eukaryota</taxon>
        <taxon>Metazoa</taxon>
        <taxon>Spiralia</taxon>
        <taxon>Lophotrochozoa</taxon>
        <taxon>Annelida</taxon>
        <taxon>Polychaeta</taxon>
        <taxon>Polychaeta incertae sedis</taxon>
        <taxon>Dinophilidae</taxon>
        <taxon>Dimorphilus</taxon>
    </lineage>
</organism>
<evidence type="ECO:0000313" key="12">
    <source>
        <dbReference type="EMBL" id="CAD5117454.1"/>
    </source>
</evidence>
<protein>
    <recommendedName>
        <fullName evidence="3 9">Eukaryotic translation initiation factor 2A</fullName>
        <shortName evidence="9">eIF-2A</shortName>
    </recommendedName>
</protein>
<comment type="function">
    <text evidence="1 9">Functions in the early steps of protein synthesis of a small number of specific mRNAs. Acts by directing the binding of methionyl-tRNAi to 40S ribosomal subunits. In contrast to the eIF-2 complex, it binds methionyl-tRNAi to 40S subunits in a codon-dependent manner, whereas the eIF-2 complex binds methionyl-tRNAi to 40S subunits in a GTP-dependent manner.</text>
</comment>
<feature type="domain" description="Translation initiation factor beta propellor-like" evidence="11">
    <location>
        <begin position="213"/>
        <end position="403"/>
    </location>
</feature>
<dbReference type="PANTHER" id="PTHR13227:SF0">
    <property type="entry name" value="EUKARYOTIC TRANSLATION INITIATION FACTOR 2A"/>
    <property type="match status" value="1"/>
</dbReference>
<evidence type="ECO:0000256" key="10">
    <source>
        <dbReference type="SAM" id="MobiDB-lite"/>
    </source>
</evidence>
<evidence type="ECO:0000256" key="7">
    <source>
        <dbReference type="ARBA" id="ARBA00022845"/>
    </source>
</evidence>
<dbReference type="AlphaFoldDB" id="A0A7I8VMF1"/>
<gene>
    <name evidence="12" type="ORF">DGYR_LOCUS5981</name>
</gene>
<keyword evidence="4 9" id="KW-0396">Initiation factor</keyword>
<dbReference type="GO" id="GO:0000049">
    <property type="term" value="F:tRNA binding"/>
    <property type="evidence" value="ECO:0007669"/>
    <property type="project" value="UniProtKB-UniRule"/>
</dbReference>
<evidence type="ECO:0000256" key="4">
    <source>
        <dbReference type="ARBA" id="ARBA00022540"/>
    </source>
</evidence>
<comment type="similarity">
    <text evidence="2 9">Belongs to the WD repeat EIF2A family.</text>
</comment>
<dbReference type="InterPro" id="IPR015943">
    <property type="entry name" value="WD40/YVTN_repeat-like_dom_sf"/>
</dbReference>
<comment type="caution">
    <text evidence="12">The sequence shown here is derived from an EMBL/GenBank/DDBJ whole genome shotgun (WGS) entry which is preliminary data.</text>
</comment>
<keyword evidence="6" id="KW-0677">Repeat</keyword>
<evidence type="ECO:0000313" key="13">
    <source>
        <dbReference type="Proteomes" id="UP000549394"/>
    </source>
</evidence>
<name>A0A7I8VMF1_9ANNE</name>
<dbReference type="InterPro" id="IPR013979">
    <property type="entry name" value="TIF_beta_prop-like"/>
</dbReference>